<organism evidence="1">
    <name type="scientific">Arundo donax</name>
    <name type="common">Giant reed</name>
    <name type="synonym">Donax arundinaceus</name>
    <dbReference type="NCBI Taxonomy" id="35708"/>
    <lineage>
        <taxon>Eukaryota</taxon>
        <taxon>Viridiplantae</taxon>
        <taxon>Streptophyta</taxon>
        <taxon>Embryophyta</taxon>
        <taxon>Tracheophyta</taxon>
        <taxon>Spermatophyta</taxon>
        <taxon>Magnoliopsida</taxon>
        <taxon>Liliopsida</taxon>
        <taxon>Poales</taxon>
        <taxon>Poaceae</taxon>
        <taxon>PACMAD clade</taxon>
        <taxon>Arundinoideae</taxon>
        <taxon>Arundineae</taxon>
        <taxon>Arundo</taxon>
    </lineage>
</organism>
<proteinExistence type="predicted"/>
<name>A0A0A9EZR8_ARUDO</name>
<protein>
    <submittedName>
        <fullName evidence="1">Top1</fullName>
    </submittedName>
</protein>
<dbReference type="AlphaFoldDB" id="A0A0A9EZR8"/>
<sequence length="57" mass="6657">MDYLGAQWSYFPSSIQASWCQNVLQWATCRSNARTRGGCNNVCCYERHRVCNQENIH</sequence>
<dbReference type="EMBL" id="GBRH01194505">
    <property type="protein sequence ID" value="JAE03391.1"/>
    <property type="molecule type" value="Transcribed_RNA"/>
</dbReference>
<reference evidence="1" key="1">
    <citation type="submission" date="2014-09" db="EMBL/GenBank/DDBJ databases">
        <authorList>
            <person name="Magalhaes I.L.F."/>
            <person name="Oliveira U."/>
            <person name="Santos F.R."/>
            <person name="Vidigal T.H.D.A."/>
            <person name="Brescovit A.D."/>
            <person name="Santos A.J."/>
        </authorList>
    </citation>
    <scope>NUCLEOTIDE SEQUENCE</scope>
    <source>
        <tissue evidence="1">Shoot tissue taken approximately 20 cm above the soil surface</tissue>
    </source>
</reference>
<accession>A0A0A9EZR8</accession>
<evidence type="ECO:0000313" key="1">
    <source>
        <dbReference type="EMBL" id="JAE03391.1"/>
    </source>
</evidence>
<reference evidence="1" key="2">
    <citation type="journal article" date="2015" name="Data Brief">
        <title>Shoot transcriptome of the giant reed, Arundo donax.</title>
        <authorList>
            <person name="Barrero R.A."/>
            <person name="Guerrero F.D."/>
            <person name="Moolhuijzen P."/>
            <person name="Goolsby J.A."/>
            <person name="Tidwell J."/>
            <person name="Bellgard S.E."/>
            <person name="Bellgard M.I."/>
        </authorList>
    </citation>
    <scope>NUCLEOTIDE SEQUENCE</scope>
    <source>
        <tissue evidence="1">Shoot tissue taken approximately 20 cm above the soil surface</tissue>
    </source>
</reference>